<keyword evidence="1" id="KW-0695">RNA-directed DNA polymerase</keyword>
<dbReference type="EMBL" id="BMAT01007816">
    <property type="protein sequence ID" value="GFR71985.1"/>
    <property type="molecule type" value="Genomic_DNA"/>
</dbReference>
<evidence type="ECO:0000313" key="1">
    <source>
        <dbReference type="EMBL" id="GFR71985.1"/>
    </source>
</evidence>
<keyword evidence="1" id="KW-0808">Transferase</keyword>
<protein>
    <submittedName>
        <fullName evidence="1">Reverse transcriptase</fullName>
    </submittedName>
</protein>
<dbReference type="GO" id="GO:0003964">
    <property type="term" value="F:RNA-directed DNA polymerase activity"/>
    <property type="evidence" value="ECO:0007669"/>
    <property type="project" value="UniProtKB-KW"/>
</dbReference>
<organism evidence="1 2">
    <name type="scientific">Elysia marginata</name>
    <dbReference type="NCBI Taxonomy" id="1093978"/>
    <lineage>
        <taxon>Eukaryota</taxon>
        <taxon>Metazoa</taxon>
        <taxon>Spiralia</taxon>
        <taxon>Lophotrochozoa</taxon>
        <taxon>Mollusca</taxon>
        <taxon>Gastropoda</taxon>
        <taxon>Heterobranchia</taxon>
        <taxon>Euthyneura</taxon>
        <taxon>Panpulmonata</taxon>
        <taxon>Sacoglossa</taxon>
        <taxon>Placobranchoidea</taxon>
        <taxon>Plakobranchidae</taxon>
        <taxon>Elysia</taxon>
    </lineage>
</organism>
<keyword evidence="1" id="KW-0548">Nucleotidyltransferase</keyword>
<dbReference type="AlphaFoldDB" id="A0AAV4FGJ2"/>
<keyword evidence="2" id="KW-1185">Reference proteome</keyword>
<comment type="caution">
    <text evidence="1">The sequence shown here is derived from an EMBL/GenBank/DDBJ whole genome shotgun (WGS) entry which is preliminary data.</text>
</comment>
<proteinExistence type="predicted"/>
<evidence type="ECO:0000313" key="2">
    <source>
        <dbReference type="Proteomes" id="UP000762676"/>
    </source>
</evidence>
<reference evidence="1 2" key="1">
    <citation type="journal article" date="2021" name="Elife">
        <title>Chloroplast acquisition without the gene transfer in kleptoplastic sea slugs, Plakobranchus ocellatus.</title>
        <authorList>
            <person name="Maeda T."/>
            <person name="Takahashi S."/>
            <person name="Yoshida T."/>
            <person name="Shimamura S."/>
            <person name="Takaki Y."/>
            <person name="Nagai Y."/>
            <person name="Toyoda A."/>
            <person name="Suzuki Y."/>
            <person name="Arimoto A."/>
            <person name="Ishii H."/>
            <person name="Satoh N."/>
            <person name="Nishiyama T."/>
            <person name="Hasebe M."/>
            <person name="Maruyama T."/>
            <person name="Minagawa J."/>
            <person name="Obokata J."/>
            <person name="Shigenobu S."/>
        </authorList>
    </citation>
    <scope>NUCLEOTIDE SEQUENCE [LARGE SCALE GENOMIC DNA]</scope>
</reference>
<accession>A0AAV4FGJ2</accession>
<gene>
    <name evidence="1" type="ORF">ElyMa_003828000</name>
</gene>
<name>A0AAV4FGJ2_9GAST</name>
<dbReference type="Proteomes" id="UP000762676">
    <property type="component" value="Unassembled WGS sequence"/>
</dbReference>
<sequence length="106" mass="12008">MYSKKYLLTNAKEANRLNNDLDEPDGGTEKKQLPYDEFIMVELTVPYKSRMEQAHTCKKEKYMDLTKELVESGNGAKIMPIEIGARGCARSSAYDLLRKLSVSGNK</sequence>